<dbReference type="AlphaFoldDB" id="A0A0J8QUB6"/>
<gene>
    <name evidence="1" type="ORF">CISG_04815</name>
</gene>
<proteinExistence type="predicted"/>
<evidence type="ECO:0000313" key="1">
    <source>
        <dbReference type="EMBL" id="KMU75640.1"/>
    </source>
</evidence>
<name>A0A0J8QUB6_COCIT</name>
<reference evidence="2" key="1">
    <citation type="journal article" date="2010" name="Genome Res.">
        <title>Population genomic sequencing of Coccidioides fungi reveals recent hybridization and transposon control.</title>
        <authorList>
            <person name="Neafsey D.E."/>
            <person name="Barker B.M."/>
            <person name="Sharpton T.J."/>
            <person name="Stajich J.E."/>
            <person name="Park D.J."/>
            <person name="Whiston E."/>
            <person name="Hung C.-Y."/>
            <person name="McMahan C."/>
            <person name="White J."/>
            <person name="Sykes S."/>
            <person name="Heiman D."/>
            <person name="Young S."/>
            <person name="Zeng Q."/>
            <person name="Abouelleil A."/>
            <person name="Aftuck L."/>
            <person name="Bessette D."/>
            <person name="Brown A."/>
            <person name="FitzGerald M."/>
            <person name="Lui A."/>
            <person name="Macdonald J.P."/>
            <person name="Priest M."/>
            <person name="Orbach M.J."/>
            <person name="Galgiani J.N."/>
            <person name="Kirkland T.N."/>
            <person name="Cole G.T."/>
            <person name="Birren B.W."/>
            <person name="Henn M.R."/>
            <person name="Taylor J.W."/>
            <person name="Rounsley S.D."/>
        </authorList>
    </citation>
    <scope>NUCLEOTIDE SEQUENCE [LARGE SCALE GENOMIC DNA]</scope>
    <source>
        <strain evidence="2">RMSCC 3703</strain>
    </source>
</reference>
<dbReference type="Proteomes" id="UP000054559">
    <property type="component" value="Unassembled WGS sequence"/>
</dbReference>
<accession>A0A0J8QUB6</accession>
<dbReference type="EMBL" id="DS268142">
    <property type="protein sequence ID" value="KMU75640.1"/>
    <property type="molecule type" value="Genomic_DNA"/>
</dbReference>
<organism evidence="1 2">
    <name type="scientific">Coccidioides immitis RMSCC 3703</name>
    <dbReference type="NCBI Taxonomy" id="454286"/>
    <lineage>
        <taxon>Eukaryota</taxon>
        <taxon>Fungi</taxon>
        <taxon>Dikarya</taxon>
        <taxon>Ascomycota</taxon>
        <taxon>Pezizomycotina</taxon>
        <taxon>Eurotiomycetes</taxon>
        <taxon>Eurotiomycetidae</taxon>
        <taxon>Onygenales</taxon>
        <taxon>Onygenaceae</taxon>
        <taxon>Coccidioides</taxon>
    </lineage>
</organism>
<evidence type="ECO:0000313" key="2">
    <source>
        <dbReference type="Proteomes" id="UP000054559"/>
    </source>
</evidence>
<protein>
    <submittedName>
        <fullName evidence="1">Uncharacterized protein</fullName>
    </submittedName>
</protein>
<sequence length="152" mass="16717">MLLRVDGRGRTEWGRRVEKIMGRCGSGRDEGDNARAIPPYFLEKTPPWKGTKPCRPPEDCAPGQNLAVCTPYGPVSTPYFRTLNEKSGRQLFSLTKRRGVCWTTRLRNYAEIAGLNPVVVPSVPLPPPSCAGNKQITPVWKGGSGMPGLRPN</sequence>